<sequence>MAFDRSLCTMATCSVEQYGWYHYVPNLGANAFYLAVFAIFAIIQLYLAIRYKVWGTFAGGLVLGCVTEAIGYAGRIQQARGDGIFKKKYFVVQLVCLTIAPALISAPIYLSLGRVVKAYGRQFSLMAPRTYAIIFICSDVVSLVLQAMGGGMAAVGKTQKKVDRGVYILVAGLAYQVLSLGVFMGLATHLWTRIRKGTQNANPRFRELRASRQFRSFIWALSIATITITIRCIYRVVELSGGFKSEAANDEPSLMVLDGPMIMAALLAFTICHPGPLFFGDWKRLGDDSGYPEISRDVEEVKPDVERNRKWKPPRAQQNVETPEAKEIWNLQAQLQQLQGQLAQYQNQEDATKTQAVEFGNVNSSSSSMRLPALEHTMHMIGVFLNTFNSMMPLFDSDSLLRLIGETYAVQPRQRNPVAWAAINVVLALARQQMPDDGDADGQYGTTSDYLNKAQSVVWAVTLDETRLLNIQTLIGMAMLLQARSDLTPALVTISAAMRLIHKMGLHNRTSTEHLDPVEQRQHARAFWLAYIVDKDLSLRAQQPSVQADDDIDLDLPIQLLGIDDSDVEANIVTAFDGTSKMNYLLARIQLASIQGDVYDHLYSTRASKRTPEERITSRERIVKSLDRWKATIPVEFNGANVMITTSNNPSTATFLCILHTRSLLCMALITQAHAWDKQWVIGIRDHGRGTSLLELPIEWAAMVDDARNYMILYEQLNQKYNWLKWFAACTYISAMVLLMANNLNNPQQAEFHQDTTHIDKALVWFQDFFKDNSSTMSDMLGDVCTEAVETMKQRRAEDIVTTIGDNWLAGFLDDRTMMSWSARVKF</sequence>
<proteinExistence type="predicted"/>
<dbReference type="Pfam" id="PF04479">
    <property type="entry name" value="RTA1"/>
    <property type="match status" value="1"/>
</dbReference>
<dbReference type="GO" id="GO:0006351">
    <property type="term" value="P:DNA-templated transcription"/>
    <property type="evidence" value="ECO:0007669"/>
    <property type="project" value="InterPro"/>
</dbReference>
<feature type="transmembrane region" description="Helical" evidence="7">
    <location>
        <begin position="131"/>
        <end position="154"/>
    </location>
</feature>
<evidence type="ECO:0000256" key="3">
    <source>
        <dbReference type="ARBA" id="ARBA00022989"/>
    </source>
</evidence>
<feature type="non-terminal residue" evidence="9">
    <location>
        <position position="1"/>
    </location>
</feature>
<protein>
    <recommendedName>
        <fullName evidence="8">Xylanolytic transcriptional activator regulatory domain-containing protein</fullName>
    </recommendedName>
</protein>
<dbReference type="EMBL" id="CAJSTJ010000119">
    <property type="protein sequence ID" value="CAG7557453.1"/>
    <property type="molecule type" value="Genomic_DNA"/>
</dbReference>
<comment type="subcellular location">
    <subcellularLocation>
        <location evidence="1">Membrane</location>
        <topology evidence="1">Multi-pass membrane protein</topology>
    </subcellularLocation>
</comment>
<reference evidence="9" key="1">
    <citation type="submission" date="2021-05" db="EMBL/GenBank/DDBJ databases">
        <authorList>
            <person name="Khan N."/>
        </authorList>
    </citation>
    <scope>NUCLEOTIDE SEQUENCE</scope>
</reference>
<dbReference type="GO" id="GO:0005886">
    <property type="term" value="C:plasma membrane"/>
    <property type="evidence" value="ECO:0007669"/>
    <property type="project" value="TreeGrafter"/>
</dbReference>
<feature type="transmembrane region" description="Helical" evidence="7">
    <location>
        <begin position="166"/>
        <end position="187"/>
    </location>
</feature>
<organism evidence="9 10">
    <name type="scientific">Fusarium equiseti</name>
    <name type="common">Fusarium scirpi</name>
    <dbReference type="NCBI Taxonomy" id="61235"/>
    <lineage>
        <taxon>Eukaryota</taxon>
        <taxon>Fungi</taxon>
        <taxon>Dikarya</taxon>
        <taxon>Ascomycota</taxon>
        <taxon>Pezizomycotina</taxon>
        <taxon>Sordariomycetes</taxon>
        <taxon>Hypocreomycetidae</taxon>
        <taxon>Hypocreales</taxon>
        <taxon>Nectriaceae</taxon>
        <taxon>Fusarium</taxon>
        <taxon>Fusarium incarnatum-equiseti species complex</taxon>
    </lineage>
</organism>
<accession>A0A8J2NAQ9</accession>
<dbReference type="GO" id="GO:0003677">
    <property type="term" value="F:DNA binding"/>
    <property type="evidence" value="ECO:0007669"/>
    <property type="project" value="InterPro"/>
</dbReference>
<keyword evidence="5" id="KW-0539">Nucleus</keyword>
<feature type="transmembrane region" description="Helical" evidence="7">
    <location>
        <begin position="216"/>
        <end position="237"/>
    </location>
</feature>
<evidence type="ECO:0000256" key="6">
    <source>
        <dbReference type="SAM" id="Coils"/>
    </source>
</evidence>
<feature type="coiled-coil region" evidence="6">
    <location>
        <begin position="328"/>
        <end position="355"/>
    </location>
</feature>
<dbReference type="InterPro" id="IPR007568">
    <property type="entry name" value="RTA1"/>
</dbReference>
<dbReference type="PANTHER" id="PTHR31465:SF9">
    <property type="entry name" value="SPHINGOID LONG-CHAIN BASE TRANSPORTER RSB1"/>
    <property type="match status" value="1"/>
</dbReference>
<dbReference type="AlphaFoldDB" id="A0A8J2NAQ9"/>
<evidence type="ECO:0000256" key="2">
    <source>
        <dbReference type="ARBA" id="ARBA00022692"/>
    </source>
</evidence>
<dbReference type="GO" id="GO:0000324">
    <property type="term" value="C:fungal-type vacuole"/>
    <property type="evidence" value="ECO:0007669"/>
    <property type="project" value="TreeGrafter"/>
</dbReference>
<keyword evidence="6" id="KW-0175">Coiled coil</keyword>
<keyword evidence="2 7" id="KW-0812">Transmembrane</keyword>
<evidence type="ECO:0000259" key="8">
    <source>
        <dbReference type="SMART" id="SM00906"/>
    </source>
</evidence>
<evidence type="ECO:0000256" key="5">
    <source>
        <dbReference type="ARBA" id="ARBA00023242"/>
    </source>
</evidence>
<keyword evidence="3 7" id="KW-1133">Transmembrane helix</keyword>
<keyword evidence="4 7" id="KW-0472">Membrane</keyword>
<feature type="transmembrane region" description="Helical" evidence="7">
    <location>
        <begin position="89"/>
        <end position="110"/>
    </location>
</feature>
<dbReference type="InterPro" id="IPR007219">
    <property type="entry name" value="XnlR_reg_dom"/>
</dbReference>
<evidence type="ECO:0000256" key="1">
    <source>
        <dbReference type="ARBA" id="ARBA00004141"/>
    </source>
</evidence>
<dbReference type="Proteomes" id="UP000693738">
    <property type="component" value="Unassembled WGS sequence"/>
</dbReference>
<evidence type="ECO:0000256" key="7">
    <source>
        <dbReference type="SAM" id="Phobius"/>
    </source>
</evidence>
<dbReference type="CDD" id="cd12148">
    <property type="entry name" value="fungal_TF_MHR"/>
    <property type="match status" value="1"/>
</dbReference>
<evidence type="ECO:0000313" key="9">
    <source>
        <dbReference type="EMBL" id="CAG7557453.1"/>
    </source>
</evidence>
<feature type="transmembrane region" description="Helical" evidence="7">
    <location>
        <begin position="56"/>
        <end position="74"/>
    </location>
</feature>
<gene>
    <name evidence="9" type="ORF">FEQUK3_LOCUS3165</name>
</gene>
<dbReference type="GO" id="GO:0008270">
    <property type="term" value="F:zinc ion binding"/>
    <property type="evidence" value="ECO:0007669"/>
    <property type="project" value="InterPro"/>
</dbReference>
<name>A0A8J2NAQ9_FUSEQ</name>
<feature type="domain" description="Xylanolytic transcriptional activator regulatory" evidence="8">
    <location>
        <begin position="490"/>
        <end position="563"/>
    </location>
</feature>
<dbReference type="SMART" id="SM00906">
    <property type="entry name" value="Fungal_trans"/>
    <property type="match status" value="1"/>
</dbReference>
<comment type="caution">
    <text evidence="9">The sequence shown here is derived from an EMBL/GenBank/DDBJ whole genome shotgun (WGS) entry which is preliminary data.</text>
</comment>
<dbReference type="PANTHER" id="PTHR31465">
    <property type="entry name" value="PROTEIN RTA1-RELATED"/>
    <property type="match status" value="1"/>
</dbReference>
<feature type="transmembrane region" description="Helical" evidence="7">
    <location>
        <begin position="31"/>
        <end position="49"/>
    </location>
</feature>
<evidence type="ECO:0000256" key="4">
    <source>
        <dbReference type="ARBA" id="ARBA00023136"/>
    </source>
</evidence>
<evidence type="ECO:0000313" key="10">
    <source>
        <dbReference type="Proteomes" id="UP000693738"/>
    </source>
</evidence>
<dbReference type="Pfam" id="PF04082">
    <property type="entry name" value="Fungal_trans"/>
    <property type="match status" value="1"/>
</dbReference>